<evidence type="ECO:0000313" key="1">
    <source>
        <dbReference type="EMBL" id="XBQ24915.1"/>
    </source>
</evidence>
<organism evidence="1">
    <name type="scientific">Flagellimonas sp. MMG031</name>
    <dbReference type="NCBI Taxonomy" id="3158549"/>
    <lineage>
        <taxon>Bacteria</taxon>
        <taxon>Pseudomonadati</taxon>
        <taxon>Bacteroidota</taxon>
        <taxon>Flavobacteriia</taxon>
        <taxon>Flavobacteriales</taxon>
        <taxon>Flavobacteriaceae</taxon>
        <taxon>Flagellimonas</taxon>
    </lineage>
</organism>
<name>A0AAU7N2W1_9FLAO</name>
<dbReference type="RefSeq" id="WP_293287580.1">
    <property type="nucleotide sequence ID" value="NZ_CP157804.1"/>
</dbReference>
<dbReference type="KEGG" id="fld:ABNE31_08415"/>
<reference evidence="1" key="1">
    <citation type="submission" date="2024-05" db="EMBL/GenBank/DDBJ databases">
        <title>Draft Genome Sequences of Flagellimonas sp. MMG031 and Marinobacter sp. MMG032 Isolated from the dinoflagellate Symbiodinium pilosum.</title>
        <authorList>
            <person name="Shikuma N.J."/>
            <person name="Farrell M.V."/>
        </authorList>
    </citation>
    <scope>NUCLEOTIDE SEQUENCE</scope>
    <source>
        <strain evidence="1">MMG031</strain>
    </source>
</reference>
<proteinExistence type="predicted"/>
<dbReference type="EMBL" id="CP157804">
    <property type="protein sequence ID" value="XBQ24915.1"/>
    <property type="molecule type" value="Genomic_DNA"/>
</dbReference>
<accession>A0AAU7N2W1</accession>
<gene>
    <name evidence="1" type="ORF">ABNE31_08415</name>
</gene>
<protein>
    <submittedName>
        <fullName evidence="1">Uncharacterized protein</fullName>
    </submittedName>
</protein>
<dbReference type="AlphaFoldDB" id="A0AAU7N2W1"/>
<sequence length="73" mass="8040">MSAHLSSWELLMMVGTGSKYLLQSIQAEFQGSFVNFLNGYRAEAGKRPILDVSRSMEVACSTQVPTTESAKRP</sequence>